<dbReference type="RefSeq" id="XP_022087277.1">
    <property type="nucleotide sequence ID" value="XM_022231585.1"/>
</dbReference>
<dbReference type="InterPro" id="IPR000326">
    <property type="entry name" value="PAP2/HPO"/>
</dbReference>
<dbReference type="SUPFAM" id="SSF48317">
    <property type="entry name" value="Acid phosphatase/Vanadium-dependent haloperoxidase"/>
    <property type="match status" value="1"/>
</dbReference>
<dbReference type="KEGG" id="aplc:110977443"/>
<dbReference type="Pfam" id="PF01569">
    <property type="entry name" value="PAP2"/>
    <property type="match status" value="1"/>
</dbReference>
<comment type="subcellular location">
    <subcellularLocation>
        <location evidence="1">Membrane</location>
        <topology evidence="1">Multi-pass membrane protein</topology>
    </subcellularLocation>
</comment>
<feature type="domain" description="Phosphatidic acid phosphatase type 2/haloperoxidase" evidence="7">
    <location>
        <begin position="143"/>
        <end position="283"/>
    </location>
</feature>
<evidence type="ECO:0000256" key="6">
    <source>
        <dbReference type="SAM" id="Phobius"/>
    </source>
</evidence>
<keyword evidence="5 6" id="KW-0472">Membrane</keyword>
<dbReference type="GO" id="GO:0007165">
    <property type="term" value="P:signal transduction"/>
    <property type="evidence" value="ECO:0007669"/>
    <property type="project" value="TreeGrafter"/>
</dbReference>
<dbReference type="GO" id="GO:0005886">
    <property type="term" value="C:plasma membrane"/>
    <property type="evidence" value="ECO:0007669"/>
    <property type="project" value="TreeGrafter"/>
</dbReference>
<dbReference type="GO" id="GO:0008195">
    <property type="term" value="F:phosphatidate phosphatase activity"/>
    <property type="evidence" value="ECO:0007669"/>
    <property type="project" value="TreeGrafter"/>
</dbReference>
<dbReference type="Gene3D" id="1.20.144.10">
    <property type="entry name" value="Phosphatidic acid phosphatase type 2/haloperoxidase"/>
    <property type="match status" value="1"/>
</dbReference>
<feature type="transmembrane region" description="Helical" evidence="6">
    <location>
        <begin position="86"/>
        <end position="108"/>
    </location>
</feature>
<evidence type="ECO:0000259" key="7">
    <source>
        <dbReference type="SMART" id="SM00014"/>
    </source>
</evidence>
<dbReference type="GO" id="GO:0046839">
    <property type="term" value="P:phospholipid dephosphorylation"/>
    <property type="evidence" value="ECO:0007669"/>
    <property type="project" value="TreeGrafter"/>
</dbReference>
<dbReference type="InterPro" id="IPR036938">
    <property type="entry name" value="PAP2/HPO_sf"/>
</dbReference>
<proteinExistence type="inferred from homology"/>
<dbReference type="RefSeq" id="XP_022087278.1">
    <property type="nucleotide sequence ID" value="XM_022231586.1"/>
</dbReference>
<keyword evidence="3 6" id="KW-0812">Transmembrane</keyword>
<dbReference type="PANTHER" id="PTHR10165">
    <property type="entry name" value="LIPID PHOSPHATE PHOSPHATASE"/>
    <property type="match status" value="1"/>
</dbReference>
<reference evidence="9 10" key="1">
    <citation type="submission" date="2025-04" db="UniProtKB">
        <authorList>
            <consortium name="RefSeq"/>
        </authorList>
    </citation>
    <scope>IDENTIFICATION</scope>
</reference>
<dbReference type="GO" id="GO:0006644">
    <property type="term" value="P:phospholipid metabolic process"/>
    <property type="evidence" value="ECO:0007669"/>
    <property type="project" value="InterPro"/>
</dbReference>
<accession>A0A8B7Y410</accession>
<evidence type="ECO:0000313" key="8">
    <source>
        <dbReference type="Proteomes" id="UP000694845"/>
    </source>
</evidence>
<feature type="transmembrane region" description="Helical" evidence="6">
    <location>
        <begin position="268"/>
        <end position="287"/>
    </location>
</feature>
<dbReference type="Proteomes" id="UP000694845">
    <property type="component" value="Unplaced"/>
</dbReference>
<feature type="transmembrane region" description="Helical" evidence="6">
    <location>
        <begin position="134"/>
        <end position="158"/>
    </location>
</feature>
<keyword evidence="8" id="KW-1185">Reference proteome</keyword>
<protein>
    <submittedName>
        <fullName evidence="9 10">Phospholipid phosphatase-related protein type 1-like</fullName>
    </submittedName>
</protein>
<dbReference type="CDD" id="cd03384">
    <property type="entry name" value="PAP2_wunen"/>
    <property type="match status" value="1"/>
</dbReference>
<feature type="transmembrane region" description="Helical" evidence="6">
    <location>
        <begin position="239"/>
        <end position="256"/>
    </location>
</feature>
<evidence type="ECO:0000256" key="1">
    <source>
        <dbReference type="ARBA" id="ARBA00004141"/>
    </source>
</evidence>
<sequence length="376" mass="42342">MVDDHRWCSTTEPYQDQRGRLVSKNTWLVPCFLSVDYVLFAGVGALWFFLEFTDYLPNQITRGFWCNERQYMKPYNREEIVPERGLYVISFAAPIILILLGESMLALCKCDNGKDTMKVVLSCSLRLYTPMRRALRFIGVFSFGGFATWVITDFIQIVTGQMTPYFFAACDPDACSPIYGPADTRFVTDYTCLNGDHELIKQARRSLPSIHASLGAYSSVFATVYLSTQMQFRNVRLPVPLLCLTYLSCAVIWGLSRAASYKNHCSDVFAGFILGTSIAVYLSLVILKAFQERTPKPHSNLAVTPSKDSSVFSIEEEHFMRTAPSSFVLPRVQHCRGTDSPCTSHMSQQNGIPLSHNPAYLDDVVIVHHRAQPGTI</sequence>
<name>A0A8B7Y410_ACAPL</name>
<dbReference type="SMART" id="SM00014">
    <property type="entry name" value="acidPPc"/>
    <property type="match status" value="1"/>
</dbReference>
<evidence type="ECO:0000313" key="9">
    <source>
        <dbReference type="RefSeq" id="XP_022087277.1"/>
    </source>
</evidence>
<dbReference type="AlphaFoldDB" id="A0A8B7Y410"/>
<organism evidence="8 9">
    <name type="scientific">Acanthaster planci</name>
    <name type="common">Crown-of-thorns starfish</name>
    <dbReference type="NCBI Taxonomy" id="133434"/>
    <lineage>
        <taxon>Eukaryota</taxon>
        <taxon>Metazoa</taxon>
        <taxon>Echinodermata</taxon>
        <taxon>Eleutherozoa</taxon>
        <taxon>Asterozoa</taxon>
        <taxon>Asteroidea</taxon>
        <taxon>Valvatacea</taxon>
        <taxon>Valvatida</taxon>
        <taxon>Acanthasteridae</taxon>
        <taxon>Acanthaster</taxon>
    </lineage>
</organism>
<keyword evidence="4 6" id="KW-1133">Transmembrane helix</keyword>
<evidence type="ECO:0000256" key="2">
    <source>
        <dbReference type="ARBA" id="ARBA00008816"/>
    </source>
</evidence>
<evidence type="ECO:0000256" key="5">
    <source>
        <dbReference type="ARBA" id="ARBA00023136"/>
    </source>
</evidence>
<dbReference type="OMA" id="GHDVTHA"/>
<dbReference type="OrthoDB" id="10030083at2759"/>
<feature type="transmembrane region" description="Helical" evidence="6">
    <location>
        <begin position="27"/>
        <end position="50"/>
    </location>
</feature>
<comment type="similarity">
    <text evidence="2">Belongs to the PA-phosphatase related phosphoesterase family.</text>
</comment>
<evidence type="ECO:0000313" key="10">
    <source>
        <dbReference type="RefSeq" id="XP_022087278.1"/>
    </source>
</evidence>
<dbReference type="PANTHER" id="PTHR10165:SF102">
    <property type="entry name" value="PHOSPHATIDIC ACID PHOSPHATASE TYPE 2_HALOPEROXIDASE DOMAIN-CONTAINING PROTEIN"/>
    <property type="match status" value="1"/>
</dbReference>
<evidence type="ECO:0000256" key="4">
    <source>
        <dbReference type="ARBA" id="ARBA00022989"/>
    </source>
</evidence>
<evidence type="ECO:0000256" key="3">
    <source>
        <dbReference type="ARBA" id="ARBA00022692"/>
    </source>
</evidence>
<gene>
    <name evidence="9 10" type="primary">LOC110977443</name>
</gene>
<dbReference type="InterPro" id="IPR043216">
    <property type="entry name" value="PAP-like"/>
</dbReference>
<dbReference type="GeneID" id="110977443"/>